<reference evidence="2" key="1">
    <citation type="submission" date="2021-01" db="EMBL/GenBank/DDBJ databases">
        <authorList>
            <person name="Kaushik A."/>
        </authorList>
    </citation>
    <scope>NUCLEOTIDE SEQUENCE</scope>
    <source>
        <strain evidence="2">AG5</strain>
    </source>
</reference>
<sequence length="263" mass="29615">MNVYTPPSLPSHVPGTLHEVVGMPSDEEIKVVQGALRSLENLSSSPQPFDPDLSMRLSQHMFNLQLARYMHDSSEGNSAPETQLEAPNPVAPPDEPTPESFGSQVKERNLPQERLEYDQLGQTMKEIHEVMKDIQTTMKSTQDTAIESKDILKTLSRALALIQGHQCSVAAMDKWYHVYKNPLNHEGVSASEYGLPQLRYGYYQDGPKYAIHMCNDLMVRYLNFFGIGASLIEGGEQPKLIKGKYREAENLILKEIGCGPYWY</sequence>
<evidence type="ECO:0000313" key="3">
    <source>
        <dbReference type="Proteomes" id="UP000663827"/>
    </source>
</evidence>
<dbReference type="EMBL" id="CAJNJQ010003516">
    <property type="protein sequence ID" value="CAE7200268.1"/>
    <property type="molecule type" value="Genomic_DNA"/>
</dbReference>
<gene>
    <name evidence="2" type="ORF">RDB_LOCUS137997</name>
</gene>
<comment type="caution">
    <text evidence="2">The sequence shown here is derived from an EMBL/GenBank/DDBJ whole genome shotgun (WGS) entry which is preliminary data.</text>
</comment>
<feature type="region of interest" description="Disordered" evidence="1">
    <location>
        <begin position="71"/>
        <end position="111"/>
    </location>
</feature>
<dbReference type="AlphaFoldDB" id="A0A8H3E9R6"/>
<dbReference type="Proteomes" id="UP000663827">
    <property type="component" value="Unassembled WGS sequence"/>
</dbReference>
<proteinExistence type="predicted"/>
<accession>A0A8H3E9R6</accession>
<evidence type="ECO:0000256" key="1">
    <source>
        <dbReference type="SAM" id="MobiDB-lite"/>
    </source>
</evidence>
<evidence type="ECO:0000313" key="2">
    <source>
        <dbReference type="EMBL" id="CAE7200268.1"/>
    </source>
</evidence>
<name>A0A8H3E9R6_9AGAM</name>
<protein>
    <submittedName>
        <fullName evidence="2">Uncharacterized protein</fullName>
    </submittedName>
</protein>
<organism evidence="2 3">
    <name type="scientific">Rhizoctonia solani</name>
    <dbReference type="NCBI Taxonomy" id="456999"/>
    <lineage>
        <taxon>Eukaryota</taxon>
        <taxon>Fungi</taxon>
        <taxon>Dikarya</taxon>
        <taxon>Basidiomycota</taxon>
        <taxon>Agaricomycotina</taxon>
        <taxon>Agaricomycetes</taxon>
        <taxon>Cantharellales</taxon>
        <taxon>Ceratobasidiaceae</taxon>
        <taxon>Rhizoctonia</taxon>
    </lineage>
</organism>